<evidence type="ECO:0000256" key="1">
    <source>
        <dbReference type="ARBA" id="ARBA00022729"/>
    </source>
</evidence>
<dbReference type="GO" id="GO:0015888">
    <property type="term" value="P:thiamine transport"/>
    <property type="evidence" value="ECO:0007669"/>
    <property type="project" value="TreeGrafter"/>
</dbReference>
<dbReference type="GO" id="GO:0019808">
    <property type="term" value="F:polyamine binding"/>
    <property type="evidence" value="ECO:0007669"/>
    <property type="project" value="InterPro"/>
</dbReference>
<sequence length="375" mass="41628">MNSHDVNRRGFLKTVGAALGAGGLLGGCSAPTPRGSDLSGRTLTVFVYSGLDKIFEDLFAKPFEAKTGATVVLDPGWEDSIAKLKTSPKGQPAFDLVLTDATQGYPAIKSGMFRQIDFNKVPNHKALAPGALDNWVAKERYGVTFHESAMTLAGNRKQTGRPLTGWGDLMRDDLRGKIALYEWFYMSLYTFACMKAAADKKPGSAHQMLTDDIGSVLDFAKRERDRVRFWWPTGPKMLQDLLQGNFAAGNAHSVTMLQMPKDKIDTVGFTTPEADRAFVQLMWVIPADTPNADLAEAAIDFLLTKDVQAAMAERGAGTSHVEAAREVAKENAVWAQTYPSTDEQFRTMKYFPYEAYFKDWDQIKKTWEQEILRKS</sequence>
<keyword evidence="1" id="KW-0732">Signal</keyword>
<dbReference type="GO" id="GO:0030976">
    <property type="term" value="F:thiamine pyrophosphate binding"/>
    <property type="evidence" value="ECO:0007669"/>
    <property type="project" value="TreeGrafter"/>
</dbReference>
<dbReference type="AlphaFoldDB" id="A0A6P2CUY6"/>
<dbReference type="KEGG" id="gms:SOIL9_67240"/>
<dbReference type="GO" id="GO:0030288">
    <property type="term" value="C:outer membrane-bounded periplasmic space"/>
    <property type="evidence" value="ECO:0007669"/>
    <property type="project" value="TreeGrafter"/>
</dbReference>
<dbReference type="PANTHER" id="PTHR30006:SF2">
    <property type="entry name" value="ABC TRANSPORTER SUBSTRATE-BINDING PROTEIN"/>
    <property type="match status" value="1"/>
</dbReference>
<name>A0A6P2CUY6_9BACT</name>
<dbReference type="GO" id="GO:0030975">
    <property type="term" value="F:thiamine binding"/>
    <property type="evidence" value="ECO:0007669"/>
    <property type="project" value="TreeGrafter"/>
</dbReference>
<keyword evidence="3" id="KW-1185">Reference proteome</keyword>
<dbReference type="PANTHER" id="PTHR30006">
    <property type="entry name" value="THIAMINE-BINDING PERIPLASMIC PROTEIN-RELATED"/>
    <property type="match status" value="1"/>
</dbReference>
<dbReference type="Pfam" id="PF13343">
    <property type="entry name" value="SBP_bac_6"/>
    <property type="match status" value="1"/>
</dbReference>
<organism evidence="2 3">
    <name type="scientific">Gemmata massiliana</name>
    <dbReference type="NCBI Taxonomy" id="1210884"/>
    <lineage>
        <taxon>Bacteria</taxon>
        <taxon>Pseudomonadati</taxon>
        <taxon>Planctomycetota</taxon>
        <taxon>Planctomycetia</taxon>
        <taxon>Gemmatales</taxon>
        <taxon>Gemmataceae</taxon>
        <taxon>Gemmata</taxon>
    </lineage>
</organism>
<dbReference type="Gene3D" id="3.40.190.10">
    <property type="entry name" value="Periplasmic binding protein-like II"/>
    <property type="match status" value="2"/>
</dbReference>
<dbReference type="EMBL" id="LR593886">
    <property type="protein sequence ID" value="VTR90990.1"/>
    <property type="molecule type" value="Genomic_DNA"/>
</dbReference>
<dbReference type="PROSITE" id="PS51318">
    <property type="entry name" value="TAT"/>
    <property type="match status" value="1"/>
</dbReference>
<dbReference type="InterPro" id="IPR019546">
    <property type="entry name" value="TAT_signal_bac_arc"/>
</dbReference>
<dbReference type="Proteomes" id="UP000464178">
    <property type="component" value="Chromosome"/>
</dbReference>
<accession>A0A6P2CUY6</accession>
<evidence type="ECO:0000313" key="2">
    <source>
        <dbReference type="EMBL" id="VTR90990.1"/>
    </source>
</evidence>
<proteinExistence type="predicted"/>
<dbReference type="SUPFAM" id="SSF53850">
    <property type="entry name" value="Periplasmic binding protein-like II"/>
    <property type="match status" value="1"/>
</dbReference>
<dbReference type="InterPro" id="IPR001188">
    <property type="entry name" value="Sperm_putr-bd"/>
</dbReference>
<gene>
    <name evidence="2" type="ORF">SOIL9_67240</name>
</gene>
<dbReference type="GO" id="GO:0015846">
    <property type="term" value="P:polyamine transport"/>
    <property type="evidence" value="ECO:0007669"/>
    <property type="project" value="InterPro"/>
</dbReference>
<reference evidence="2 3" key="1">
    <citation type="submission" date="2019-05" db="EMBL/GenBank/DDBJ databases">
        <authorList>
            <consortium name="Science for Life Laboratories"/>
        </authorList>
    </citation>
    <scope>NUCLEOTIDE SEQUENCE [LARGE SCALE GENOMIC DNA]</scope>
    <source>
        <strain evidence="2">Soil9</strain>
    </source>
</reference>
<evidence type="ECO:0000313" key="3">
    <source>
        <dbReference type="Proteomes" id="UP000464178"/>
    </source>
</evidence>
<dbReference type="RefSeq" id="WP_162673205.1">
    <property type="nucleotide sequence ID" value="NZ_LR593886.1"/>
</dbReference>
<dbReference type="PRINTS" id="PR00909">
    <property type="entry name" value="SPERMDNBNDNG"/>
</dbReference>
<dbReference type="InterPro" id="IPR006311">
    <property type="entry name" value="TAT_signal"/>
</dbReference>
<dbReference type="NCBIfam" id="TIGR01409">
    <property type="entry name" value="TAT_signal_seq"/>
    <property type="match status" value="1"/>
</dbReference>
<protein>
    <submittedName>
        <fullName evidence="2">Uncharacterized protein</fullName>
    </submittedName>
</protein>